<accession>A0A2Z6MKH9</accession>
<sequence>MNRSCRDLQRLSGNTSSRVGYMSSKQIRELSASHQSTDKINDEILGSNDGRGDNILFVWFTRGGFMMRGKE</sequence>
<organism evidence="2 3">
    <name type="scientific">Trifolium subterraneum</name>
    <name type="common">Subterranean clover</name>
    <dbReference type="NCBI Taxonomy" id="3900"/>
    <lineage>
        <taxon>Eukaryota</taxon>
        <taxon>Viridiplantae</taxon>
        <taxon>Streptophyta</taxon>
        <taxon>Embryophyta</taxon>
        <taxon>Tracheophyta</taxon>
        <taxon>Spermatophyta</taxon>
        <taxon>Magnoliopsida</taxon>
        <taxon>eudicotyledons</taxon>
        <taxon>Gunneridae</taxon>
        <taxon>Pentapetalae</taxon>
        <taxon>rosids</taxon>
        <taxon>fabids</taxon>
        <taxon>Fabales</taxon>
        <taxon>Fabaceae</taxon>
        <taxon>Papilionoideae</taxon>
        <taxon>50 kb inversion clade</taxon>
        <taxon>NPAAA clade</taxon>
        <taxon>Hologalegina</taxon>
        <taxon>IRL clade</taxon>
        <taxon>Trifolieae</taxon>
        <taxon>Trifolium</taxon>
    </lineage>
</organism>
<gene>
    <name evidence="2" type="ORF">TSUD_227350</name>
</gene>
<evidence type="ECO:0000313" key="3">
    <source>
        <dbReference type="Proteomes" id="UP000242715"/>
    </source>
</evidence>
<protein>
    <submittedName>
        <fullName evidence="2">Uncharacterized protein</fullName>
    </submittedName>
</protein>
<evidence type="ECO:0000313" key="2">
    <source>
        <dbReference type="EMBL" id="GAU33076.1"/>
    </source>
</evidence>
<keyword evidence="3" id="KW-1185">Reference proteome</keyword>
<reference evidence="3" key="1">
    <citation type="journal article" date="2017" name="Front. Plant Sci.">
        <title>Climate Clever Clovers: New Paradigm to Reduce the Environmental Footprint of Ruminants by Breeding Low Methanogenic Forages Utilizing Haplotype Variation.</title>
        <authorList>
            <person name="Kaur P."/>
            <person name="Appels R."/>
            <person name="Bayer P.E."/>
            <person name="Keeble-Gagnere G."/>
            <person name="Wang J."/>
            <person name="Hirakawa H."/>
            <person name="Shirasawa K."/>
            <person name="Vercoe P."/>
            <person name="Stefanova K."/>
            <person name="Durmic Z."/>
            <person name="Nichols P."/>
            <person name="Revell C."/>
            <person name="Isobe S.N."/>
            <person name="Edwards D."/>
            <person name="Erskine W."/>
        </authorList>
    </citation>
    <scope>NUCLEOTIDE SEQUENCE [LARGE SCALE GENOMIC DNA]</scope>
    <source>
        <strain evidence="3">cv. Daliak</strain>
    </source>
</reference>
<dbReference type="EMBL" id="DF973515">
    <property type="protein sequence ID" value="GAU33076.1"/>
    <property type="molecule type" value="Genomic_DNA"/>
</dbReference>
<dbReference type="AlphaFoldDB" id="A0A2Z6MKH9"/>
<dbReference type="OrthoDB" id="1058301at2759"/>
<proteinExistence type="predicted"/>
<feature type="region of interest" description="Disordered" evidence="1">
    <location>
        <begin position="1"/>
        <end position="20"/>
    </location>
</feature>
<name>A0A2Z6MKH9_TRISU</name>
<dbReference type="Proteomes" id="UP000242715">
    <property type="component" value="Unassembled WGS sequence"/>
</dbReference>
<evidence type="ECO:0000256" key="1">
    <source>
        <dbReference type="SAM" id="MobiDB-lite"/>
    </source>
</evidence>